<feature type="compositionally biased region" description="Polar residues" evidence="1">
    <location>
        <begin position="257"/>
        <end position="274"/>
    </location>
</feature>
<proteinExistence type="predicted"/>
<feature type="region of interest" description="Disordered" evidence="1">
    <location>
        <begin position="70"/>
        <end position="307"/>
    </location>
</feature>
<dbReference type="EMBL" id="LKEA01000001">
    <property type="protein sequence ID" value="ROW12730.1"/>
    <property type="molecule type" value="Genomic_DNA"/>
</dbReference>
<organism evidence="2 3">
    <name type="scientific">Cytospora schulzeri</name>
    <dbReference type="NCBI Taxonomy" id="448051"/>
    <lineage>
        <taxon>Eukaryota</taxon>
        <taxon>Fungi</taxon>
        <taxon>Dikarya</taxon>
        <taxon>Ascomycota</taxon>
        <taxon>Pezizomycotina</taxon>
        <taxon>Sordariomycetes</taxon>
        <taxon>Sordariomycetidae</taxon>
        <taxon>Diaporthales</taxon>
        <taxon>Cytosporaceae</taxon>
        <taxon>Cytospora</taxon>
    </lineage>
</organism>
<evidence type="ECO:0000313" key="2">
    <source>
        <dbReference type="EMBL" id="ROW12730.1"/>
    </source>
</evidence>
<dbReference type="AlphaFoldDB" id="A0A423X9Z3"/>
<keyword evidence="3" id="KW-1185">Reference proteome</keyword>
<evidence type="ECO:0000256" key="1">
    <source>
        <dbReference type="SAM" id="MobiDB-lite"/>
    </source>
</evidence>
<name>A0A423X9Z3_9PEZI</name>
<evidence type="ECO:0000313" key="3">
    <source>
        <dbReference type="Proteomes" id="UP000283895"/>
    </source>
</evidence>
<feature type="compositionally biased region" description="Low complexity" evidence="1">
    <location>
        <begin position="109"/>
        <end position="127"/>
    </location>
</feature>
<protein>
    <submittedName>
        <fullName evidence="2">Uncharacterized protein</fullName>
    </submittedName>
</protein>
<accession>A0A423X9Z3</accession>
<feature type="compositionally biased region" description="Polar residues" evidence="1">
    <location>
        <begin position="150"/>
        <end position="166"/>
    </location>
</feature>
<gene>
    <name evidence="2" type="ORF">VMCG_00470</name>
</gene>
<sequence length="307" mass="33082">MDAFTEDEKRFVLAEYIKASQVGTEQLVEFIKACNLQADWFSMQLPGGRNMHQCMRAASNMLDIDLQFPSLPNLEPRKRKSVSDLSEPTPKRVASMTPIQYQPRPLPPHAQVHPPAHPQQQQLPQAPSTSRAIQPRPSADASTEGYRVFQSKSPSNGYGVFQSNPTVRKRGRPSKAEKEAQARANSNLHATNPVPISPKPAIPPTVRTVSTGYAVSGAPQPSPVHHATPVSAGSRSSKEGGTGVVGDMKHGIPRSYMEQSTSSGMSEKSPSIGNLVTPDPSIEQHKVSAPSIGRASVHEPPPVTNSA</sequence>
<dbReference type="STRING" id="356882.A0A423X9Z3"/>
<dbReference type="Proteomes" id="UP000283895">
    <property type="component" value="Unassembled WGS sequence"/>
</dbReference>
<comment type="caution">
    <text evidence="2">The sequence shown here is derived from an EMBL/GenBank/DDBJ whole genome shotgun (WGS) entry which is preliminary data.</text>
</comment>
<reference evidence="2 3" key="1">
    <citation type="submission" date="2015-09" db="EMBL/GenBank/DDBJ databases">
        <title>Host preference determinants of Valsa canker pathogens revealed by comparative genomics.</title>
        <authorList>
            <person name="Yin Z."/>
            <person name="Huang L."/>
        </authorList>
    </citation>
    <scope>NUCLEOTIDE SEQUENCE [LARGE SCALE GENOMIC DNA]</scope>
    <source>
        <strain evidence="2 3">03-1</strain>
    </source>
</reference>
<dbReference type="OrthoDB" id="5371646at2759"/>